<proteinExistence type="predicted"/>
<gene>
    <name evidence="3" type="ORF">ECRASSUSDP1_LOCUS3626</name>
</gene>
<evidence type="ECO:0000313" key="4">
    <source>
        <dbReference type="Proteomes" id="UP001295684"/>
    </source>
</evidence>
<evidence type="ECO:0000256" key="2">
    <source>
        <dbReference type="SAM" id="Phobius"/>
    </source>
</evidence>
<reference evidence="3" key="1">
    <citation type="submission" date="2023-07" db="EMBL/GenBank/DDBJ databases">
        <authorList>
            <consortium name="AG Swart"/>
            <person name="Singh M."/>
            <person name="Singh A."/>
            <person name="Seah K."/>
            <person name="Emmerich C."/>
        </authorList>
    </citation>
    <scope>NUCLEOTIDE SEQUENCE</scope>
    <source>
        <strain evidence="3">DP1</strain>
    </source>
</reference>
<feature type="compositionally biased region" description="Pro residues" evidence="1">
    <location>
        <begin position="317"/>
        <end position="327"/>
    </location>
</feature>
<dbReference type="AlphaFoldDB" id="A0AAD1U8N9"/>
<sequence length="479" mass="56044">MEVPECHLKRSGTSLRKMVARRGVKSGLPRLQIIRNKRSERKSRMKSDIEGCHSSKDISCSISMSSFSYRAENSEDDKASNEDAGYIQTINFDDNGVIERSKTYPNTGLVNLMQQLKADEVNNYPMNDPKLEQKKNTMLYQAEEELKALKLAYKEKLEDKLKKKETLEKDNSELQTSLMFSLKDLKRKEKQTTKLKLKEELQQQIDELEARLEAMEEEEVKLEKNQQHDQIQCSSFSPRPNPPADHNPSDQDTPDKEVPPNPEPQFIDSKEMSSKPSKELPIEFPVNVSNIEPSEPAEINGNDFTFSLAQEETKQKFPPPQSKPNPVPKKVRKPKRHSQEAKIPENAQNRSKKSPKPISNHKDSENSSKNQTHLINRLEKRKEKLKQDRSRLKEQNEKQAEEIKMLKEVNEMRKSKYKYLKKENLQMSTFLSASKIKHRREIKYYRENYTKERSQFWNHASAIIIFFFFIVILYWKIPQ</sequence>
<feature type="compositionally biased region" description="Basic and acidic residues" evidence="1">
    <location>
        <begin position="268"/>
        <end position="281"/>
    </location>
</feature>
<accession>A0AAD1U8N9</accession>
<comment type="caution">
    <text evidence="3">The sequence shown here is derived from an EMBL/GenBank/DDBJ whole genome shotgun (WGS) entry which is preliminary data.</text>
</comment>
<feature type="compositionally biased region" description="Polar residues" evidence="1">
    <location>
        <begin position="228"/>
        <end position="238"/>
    </location>
</feature>
<organism evidence="3 4">
    <name type="scientific">Euplotes crassus</name>
    <dbReference type="NCBI Taxonomy" id="5936"/>
    <lineage>
        <taxon>Eukaryota</taxon>
        <taxon>Sar</taxon>
        <taxon>Alveolata</taxon>
        <taxon>Ciliophora</taxon>
        <taxon>Intramacronucleata</taxon>
        <taxon>Spirotrichea</taxon>
        <taxon>Hypotrichia</taxon>
        <taxon>Euplotida</taxon>
        <taxon>Euplotidae</taxon>
        <taxon>Moneuplotes</taxon>
    </lineage>
</organism>
<keyword evidence="2" id="KW-1133">Transmembrane helix</keyword>
<keyword evidence="2" id="KW-0812">Transmembrane</keyword>
<evidence type="ECO:0000256" key="1">
    <source>
        <dbReference type="SAM" id="MobiDB-lite"/>
    </source>
</evidence>
<protein>
    <submittedName>
        <fullName evidence="3">Uncharacterized protein</fullName>
    </submittedName>
</protein>
<keyword evidence="2" id="KW-0472">Membrane</keyword>
<feature type="region of interest" description="Disordered" evidence="1">
    <location>
        <begin position="217"/>
        <end position="372"/>
    </location>
</feature>
<dbReference type="EMBL" id="CAMPGE010003464">
    <property type="protein sequence ID" value="CAI2362304.1"/>
    <property type="molecule type" value="Genomic_DNA"/>
</dbReference>
<dbReference type="Proteomes" id="UP001295684">
    <property type="component" value="Unassembled WGS sequence"/>
</dbReference>
<name>A0AAD1U8N9_EUPCR</name>
<feature type="transmembrane region" description="Helical" evidence="2">
    <location>
        <begin position="456"/>
        <end position="475"/>
    </location>
</feature>
<evidence type="ECO:0000313" key="3">
    <source>
        <dbReference type="EMBL" id="CAI2362304.1"/>
    </source>
</evidence>
<feature type="compositionally biased region" description="Basic and acidic residues" evidence="1">
    <location>
        <begin position="247"/>
        <end position="258"/>
    </location>
</feature>
<keyword evidence="4" id="KW-1185">Reference proteome</keyword>